<protein>
    <submittedName>
        <fullName evidence="2">Uncharacterized protein</fullName>
    </submittedName>
</protein>
<keyword evidence="1" id="KW-0812">Transmembrane</keyword>
<sequence length="62" mass="6875">MLGSMLTGLGCFFLMAYAYAEKIGDGSWNEDIFICSLLGMFMSIGVFFLALIWLIINGILNK</sequence>
<keyword evidence="3" id="KW-1185">Reference proteome</keyword>
<dbReference type="EMBL" id="BMLI01000001">
    <property type="protein sequence ID" value="GGM97030.1"/>
    <property type="molecule type" value="Genomic_DNA"/>
</dbReference>
<dbReference type="Proteomes" id="UP000632339">
    <property type="component" value="Unassembled WGS sequence"/>
</dbReference>
<comment type="caution">
    <text evidence="2">The sequence shown here is derived from an EMBL/GenBank/DDBJ whole genome shotgun (WGS) entry which is preliminary data.</text>
</comment>
<feature type="transmembrane region" description="Helical" evidence="1">
    <location>
        <begin position="36"/>
        <end position="56"/>
    </location>
</feature>
<proteinExistence type="predicted"/>
<evidence type="ECO:0000313" key="2">
    <source>
        <dbReference type="EMBL" id="GGM97030.1"/>
    </source>
</evidence>
<keyword evidence="1" id="KW-1133">Transmembrane helix</keyword>
<gene>
    <name evidence="2" type="ORF">GCM10010967_33570</name>
</gene>
<accession>A0ABQ2I0L4</accession>
<evidence type="ECO:0000313" key="3">
    <source>
        <dbReference type="Proteomes" id="UP000632339"/>
    </source>
</evidence>
<reference evidence="3" key="1">
    <citation type="journal article" date="2019" name="Int. J. Syst. Evol. Microbiol.">
        <title>The Global Catalogue of Microorganisms (GCM) 10K type strain sequencing project: providing services to taxonomists for standard genome sequencing and annotation.</title>
        <authorList>
            <consortium name="The Broad Institute Genomics Platform"/>
            <consortium name="The Broad Institute Genome Sequencing Center for Infectious Disease"/>
            <person name="Wu L."/>
            <person name="Ma J."/>
        </authorList>
    </citation>
    <scope>NUCLEOTIDE SEQUENCE [LARGE SCALE GENOMIC DNA]</scope>
    <source>
        <strain evidence="3">CGMCC 1.6375</strain>
    </source>
</reference>
<organism evidence="2 3">
    <name type="scientific">Dyadobacter beijingensis</name>
    <dbReference type="NCBI Taxonomy" id="365489"/>
    <lineage>
        <taxon>Bacteria</taxon>
        <taxon>Pseudomonadati</taxon>
        <taxon>Bacteroidota</taxon>
        <taxon>Cytophagia</taxon>
        <taxon>Cytophagales</taxon>
        <taxon>Spirosomataceae</taxon>
        <taxon>Dyadobacter</taxon>
    </lineage>
</organism>
<evidence type="ECO:0000256" key="1">
    <source>
        <dbReference type="SAM" id="Phobius"/>
    </source>
</evidence>
<name>A0ABQ2I0L4_9BACT</name>
<keyword evidence="1" id="KW-0472">Membrane</keyword>